<dbReference type="EMBL" id="LVJZ01000003">
    <property type="protein sequence ID" value="ODB95384.1"/>
    <property type="molecule type" value="Genomic_DNA"/>
</dbReference>
<dbReference type="GO" id="GO:0006355">
    <property type="term" value="P:regulation of DNA-templated transcription"/>
    <property type="evidence" value="ECO:0007669"/>
    <property type="project" value="InterPro"/>
</dbReference>
<dbReference type="InterPro" id="IPR001789">
    <property type="entry name" value="Sig_transdc_resp-reg_receiver"/>
</dbReference>
<dbReference type="GO" id="GO:0000976">
    <property type="term" value="F:transcription cis-regulatory region binding"/>
    <property type="evidence" value="ECO:0007669"/>
    <property type="project" value="TreeGrafter"/>
</dbReference>
<evidence type="ECO:0000256" key="3">
    <source>
        <dbReference type="ARBA" id="ARBA00022553"/>
    </source>
</evidence>
<keyword evidence="3 8" id="KW-0597">Phosphoprotein</keyword>
<dbReference type="Gene3D" id="3.40.50.2300">
    <property type="match status" value="1"/>
</dbReference>
<dbReference type="STRING" id="1818881.A3196_00600"/>
<keyword evidence="13" id="KW-1185">Reference proteome</keyword>
<dbReference type="AlphaFoldDB" id="A0A1E2ULH6"/>
<keyword evidence="7" id="KW-0804">Transcription</keyword>
<evidence type="ECO:0000313" key="13">
    <source>
        <dbReference type="Proteomes" id="UP000094849"/>
    </source>
</evidence>
<dbReference type="FunFam" id="1.10.10.10:FF:000099">
    <property type="entry name" value="Two-component system response regulator TorR"/>
    <property type="match status" value="1"/>
</dbReference>
<gene>
    <name evidence="12" type="ORF">A3196_00600</name>
</gene>
<comment type="subcellular location">
    <subcellularLocation>
        <location evidence="1">Cytoplasm</location>
    </subcellularLocation>
</comment>
<organism evidence="12 13">
    <name type="scientific">Candidatus Thiodiazotropha endoloripes</name>
    <dbReference type="NCBI Taxonomy" id="1818881"/>
    <lineage>
        <taxon>Bacteria</taxon>
        <taxon>Pseudomonadati</taxon>
        <taxon>Pseudomonadota</taxon>
        <taxon>Gammaproteobacteria</taxon>
        <taxon>Chromatiales</taxon>
        <taxon>Sedimenticolaceae</taxon>
        <taxon>Candidatus Thiodiazotropha</taxon>
    </lineage>
</organism>
<dbReference type="Pfam" id="PF00072">
    <property type="entry name" value="Response_reg"/>
    <property type="match status" value="1"/>
</dbReference>
<protein>
    <submittedName>
        <fullName evidence="12">DNA-binding response regulator</fullName>
    </submittedName>
</protein>
<dbReference type="CDD" id="cd00383">
    <property type="entry name" value="trans_reg_C"/>
    <property type="match status" value="1"/>
</dbReference>
<evidence type="ECO:0000256" key="6">
    <source>
        <dbReference type="ARBA" id="ARBA00023125"/>
    </source>
</evidence>
<feature type="DNA-binding region" description="OmpR/PhoB-type" evidence="9">
    <location>
        <begin position="140"/>
        <end position="239"/>
    </location>
</feature>
<dbReference type="SMART" id="SM00862">
    <property type="entry name" value="Trans_reg_C"/>
    <property type="match status" value="1"/>
</dbReference>
<dbReference type="InterPro" id="IPR016032">
    <property type="entry name" value="Sig_transdc_resp-reg_C-effctor"/>
</dbReference>
<keyword evidence="2" id="KW-0963">Cytoplasm</keyword>
<feature type="domain" description="OmpR/PhoB-type" evidence="11">
    <location>
        <begin position="140"/>
        <end position="239"/>
    </location>
</feature>
<dbReference type="GO" id="GO:0005829">
    <property type="term" value="C:cytosol"/>
    <property type="evidence" value="ECO:0007669"/>
    <property type="project" value="TreeGrafter"/>
</dbReference>
<evidence type="ECO:0000256" key="7">
    <source>
        <dbReference type="ARBA" id="ARBA00023163"/>
    </source>
</evidence>
<evidence type="ECO:0000313" key="12">
    <source>
        <dbReference type="EMBL" id="ODB95384.1"/>
    </source>
</evidence>
<dbReference type="OrthoDB" id="9802426at2"/>
<dbReference type="SMART" id="SM00448">
    <property type="entry name" value="REC"/>
    <property type="match status" value="1"/>
</dbReference>
<dbReference type="InterPro" id="IPR011006">
    <property type="entry name" value="CheY-like_superfamily"/>
</dbReference>
<keyword evidence="5" id="KW-0805">Transcription regulation</keyword>
<evidence type="ECO:0000256" key="8">
    <source>
        <dbReference type="PROSITE-ProRule" id="PRU00169"/>
    </source>
</evidence>
<dbReference type="SUPFAM" id="SSF46894">
    <property type="entry name" value="C-terminal effector domain of the bipartite response regulators"/>
    <property type="match status" value="1"/>
</dbReference>
<name>A0A1E2ULH6_9GAMM</name>
<dbReference type="InterPro" id="IPR039420">
    <property type="entry name" value="WalR-like"/>
</dbReference>
<dbReference type="GO" id="GO:0000156">
    <property type="term" value="F:phosphorelay response regulator activity"/>
    <property type="evidence" value="ECO:0007669"/>
    <property type="project" value="TreeGrafter"/>
</dbReference>
<proteinExistence type="predicted"/>
<feature type="domain" description="Response regulatory" evidence="10">
    <location>
        <begin position="12"/>
        <end position="125"/>
    </location>
</feature>
<evidence type="ECO:0000259" key="10">
    <source>
        <dbReference type="PROSITE" id="PS50110"/>
    </source>
</evidence>
<dbReference type="Proteomes" id="UP000094849">
    <property type="component" value="Unassembled WGS sequence"/>
</dbReference>
<evidence type="ECO:0000256" key="2">
    <source>
        <dbReference type="ARBA" id="ARBA00022490"/>
    </source>
</evidence>
<feature type="modified residue" description="4-aspartylphosphate" evidence="8">
    <location>
        <position position="61"/>
    </location>
</feature>
<evidence type="ECO:0000256" key="9">
    <source>
        <dbReference type="PROSITE-ProRule" id="PRU01091"/>
    </source>
</evidence>
<reference evidence="12 13" key="1">
    <citation type="submission" date="2016-03" db="EMBL/GenBank/DDBJ databases">
        <title>Chemosynthetic sulphur-oxidizing symbionts of marine invertebrate animals are capable of nitrogen fixation.</title>
        <authorList>
            <person name="Petersen J.M."/>
            <person name="Kemper A."/>
            <person name="Gruber-Vodicka H."/>
            <person name="Cardini U."/>
            <person name="Geest Mvander."/>
            <person name="Kleiner M."/>
            <person name="Bulgheresi S."/>
            <person name="Fussmann M."/>
            <person name="Herbold C."/>
            <person name="Seah B.K.B."/>
            <person name="Antony C.Paul."/>
            <person name="Liu D."/>
            <person name="Belitz A."/>
            <person name="Weber M."/>
        </authorList>
    </citation>
    <scope>NUCLEOTIDE SEQUENCE [LARGE SCALE GENOMIC DNA]</scope>
    <source>
        <strain evidence="12">G_D</strain>
    </source>
</reference>
<evidence type="ECO:0000256" key="5">
    <source>
        <dbReference type="ARBA" id="ARBA00023015"/>
    </source>
</evidence>
<evidence type="ECO:0000256" key="1">
    <source>
        <dbReference type="ARBA" id="ARBA00004496"/>
    </source>
</evidence>
<dbReference type="SUPFAM" id="SSF52172">
    <property type="entry name" value="CheY-like"/>
    <property type="match status" value="1"/>
</dbReference>
<evidence type="ECO:0000259" key="11">
    <source>
        <dbReference type="PROSITE" id="PS51755"/>
    </source>
</evidence>
<evidence type="ECO:0000256" key="4">
    <source>
        <dbReference type="ARBA" id="ARBA00023012"/>
    </source>
</evidence>
<accession>A0A1E2ULH6</accession>
<dbReference type="InterPro" id="IPR001867">
    <property type="entry name" value="OmpR/PhoB-type_DNA-bd"/>
</dbReference>
<dbReference type="RefSeq" id="WP_069003881.1">
    <property type="nucleotide sequence ID" value="NZ_LVJW01000006.1"/>
</dbReference>
<keyword evidence="6 9" id="KW-0238">DNA-binding</keyword>
<comment type="caution">
    <text evidence="12">The sequence shown here is derived from an EMBL/GenBank/DDBJ whole genome shotgun (WGS) entry which is preliminary data.</text>
</comment>
<dbReference type="GO" id="GO:0032993">
    <property type="term" value="C:protein-DNA complex"/>
    <property type="evidence" value="ECO:0007669"/>
    <property type="project" value="TreeGrafter"/>
</dbReference>
<dbReference type="PANTHER" id="PTHR48111:SF47">
    <property type="entry name" value="TRANSCRIPTIONAL REGULATORY PROTEIN RSTA"/>
    <property type="match status" value="1"/>
</dbReference>
<dbReference type="InterPro" id="IPR036388">
    <property type="entry name" value="WH-like_DNA-bd_sf"/>
</dbReference>
<dbReference type="PROSITE" id="PS50110">
    <property type="entry name" value="RESPONSE_REGULATORY"/>
    <property type="match status" value="1"/>
</dbReference>
<keyword evidence="4" id="KW-0902">Two-component regulatory system</keyword>
<sequence>MNDGKMIAGPPRVLLVEDDVQLAGLVQEYLQRYEFEVHLEHRGDRATERVSSLKPDILVLDLNLPGKDGLEICREIRSDFSGPIAMFTARDEDVDEVVGLELGADDYLTKPVEPRVLLARLRSLLRRYRAIGTTAQDVQGDQLAFGKLQIDARGRTLSLNDETIELSTGEFDLLWLLASTAGQVVDRDSALKTLRGFAYDGLDRSVDIGISRLRRKLNDNAHRPYRIKTVRGRGYLFVPDAWD</sequence>
<dbReference type="PROSITE" id="PS51755">
    <property type="entry name" value="OMPR_PHOB"/>
    <property type="match status" value="1"/>
</dbReference>
<dbReference type="PANTHER" id="PTHR48111">
    <property type="entry name" value="REGULATOR OF RPOS"/>
    <property type="match status" value="1"/>
</dbReference>
<dbReference type="Gene3D" id="6.10.250.690">
    <property type="match status" value="1"/>
</dbReference>
<dbReference type="Pfam" id="PF00486">
    <property type="entry name" value="Trans_reg_C"/>
    <property type="match status" value="1"/>
</dbReference>
<dbReference type="Gene3D" id="1.10.10.10">
    <property type="entry name" value="Winged helix-like DNA-binding domain superfamily/Winged helix DNA-binding domain"/>
    <property type="match status" value="1"/>
</dbReference>